<feature type="transmembrane region" description="Helical" evidence="8">
    <location>
        <begin position="580"/>
        <end position="611"/>
    </location>
</feature>
<feature type="transmembrane region" description="Helical" evidence="8">
    <location>
        <begin position="437"/>
        <end position="455"/>
    </location>
</feature>
<dbReference type="InterPro" id="IPR000522">
    <property type="entry name" value="ABC_transptr_permease_BtuC"/>
</dbReference>
<dbReference type="Proteomes" id="UP000199460">
    <property type="component" value="Unassembled WGS sequence"/>
</dbReference>
<evidence type="ECO:0000256" key="7">
    <source>
        <dbReference type="ARBA" id="ARBA00023136"/>
    </source>
</evidence>
<protein>
    <submittedName>
        <fullName evidence="9">Iron complex transport system permease protein</fullName>
    </submittedName>
</protein>
<gene>
    <name evidence="9" type="ORF">SAMN05216213_11197</name>
</gene>
<dbReference type="Gene3D" id="1.10.3470.10">
    <property type="entry name" value="ABC transporter involved in vitamin B12 uptake, BtuC"/>
    <property type="match status" value="2"/>
</dbReference>
<feature type="transmembrane region" description="Helical" evidence="8">
    <location>
        <begin position="354"/>
        <end position="376"/>
    </location>
</feature>
<dbReference type="SUPFAM" id="SSF81345">
    <property type="entry name" value="ABC transporter involved in vitamin B12 uptake, BtuC"/>
    <property type="match status" value="2"/>
</dbReference>
<evidence type="ECO:0000256" key="2">
    <source>
        <dbReference type="ARBA" id="ARBA00007935"/>
    </source>
</evidence>
<dbReference type="GeneID" id="300933020"/>
<evidence type="ECO:0000256" key="4">
    <source>
        <dbReference type="ARBA" id="ARBA00022475"/>
    </source>
</evidence>
<feature type="transmembrane region" description="Helical" evidence="8">
    <location>
        <begin position="125"/>
        <end position="146"/>
    </location>
</feature>
<dbReference type="AlphaFoldDB" id="A0A1H0XAI1"/>
<keyword evidence="6 8" id="KW-1133">Transmembrane helix</keyword>
<feature type="transmembrane region" description="Helical" evidence="8">
    <location>
        <begin position="312"/>
        <end position="333"/>
    </location>
</feature>
<feature type="transmembrane region" description="Helical" evidence="8">
    <location>
        <begin position="153"/>
        <end position="174"/>
    </location>
</feature>
<dbReference type="CDD" id="cd06550">
    <property type="entry name" value="TM_ABC_iron-siderophores_like"/>
    <property type="match status" value="2"/>
</dbReference>
<evidence type="ECO:0000256" key="6">
    <source>
        <dbReference type="ARBA" id="ARBA00022989"/>
    </source>
</evidence>
<feature type="transmembrane region" description="Helical" evidence="8">
    <location>
        <begin position="650"/>
        <end position="673"/>
    </location>
</feature>
<feature type="transmembrane region" description="Helical" evidence="8">
    <location>
        <begin position="237"/>
        <end position="255"/>
    </location>
</feature>
<feature type="transmembrane region" description="Helical" evidence="8">
    <location>
        <begin position="623"/>
        <end position="644"/>
    </location>
</feature>
<feature type="transmembrane region" description="Helical" evidence="8">
    <location>
        <begin position="194"/>
        <end position="216"/>
    </location>
</feature>
<feature type="transmembrane region" description="Helical" evidence="8">
    <location>
        <begin position="261"/>
        <end position="279"/>
    </location>
</feature>
<feature type="transmembrane region" description="Helical" evidence="8">
    <location>
        <begin position="461"/>
        <end position="483"/>
    </location>
</feature>
<feature type="transmembrane region" description="Helical" evidence="8">
    <location>
        <begin position="490"/>
        <end position="512"/>
    </location>
</feature>
<comment type="subcellular location">
    <subcellularLocation>
        <location evidence="1">Cell membrane</location>
        <topology evidence="1">Multi-pass membrane protein</topology>
    </subcellularLocation>
</comment>
<dbReference type="GO" id="GO:0033214">
    <property type="term" value="P:siderophore-iron import into cell"/>
    <property type="evidence" value="ECO:0007669"/>
    <property type="project" value="TreeGrafter"/>
</dbReference>
<name>A0A1H0XAI1_9GAMM</name>
<feature type="transmembrane region" description="Helical" evidence="8">
    <location>
        <begin position="12"/>
        <end position="35"/>
    </location>
</feature>
<dbReference type="RefSeq" id="WP_090432696.1">
    <property type="nucleotide sequence ID" value="NZ_FNJJ01000011.1"/>
</dbReference>
<dbReference type="NCBIfam" id="NF007872">
    <property type="entry name" value="PRK10577.2-3"/>
    <property type="match status" value="1"/>
</dbReference>
<dbReference type="InterPro" id="IPR037294">
    <property type="entry name" value="ABC_BtuC-like"/>
</dbReference>
<dbReference type="GO" id="GO:0022857">
    <property type="term" value="F:transmembrane transporter activity"/>
    <property type="evidence" value="ECO:0007669"/>
    <property type="project" value="InterPro"/>
</dbReference>
<evidence type="ECO:0000256" key="5">
    <source>
        <dbReference type="ARBA" id="ARBA00022692"/>
    </source>
</evidence>
<comment type="similarity">
    <text evidence="2">Belongs to the binding-protein-dependent transport system permease family. FecCD subfamily.</text>
</comment>
<feature type="transmembrane region" description="Helical" evidence="8">
    <location>
        <begin position="541"/>
        <end position="560"/>
    </location>
</feature>
<feature type="transmembrane region" description="Helical" evidence="8">
    <location>
        <begin position="102"/>
        <end position="119"/>
    </location>
</feature>
<dbReference type="EMBL" id="FNJJ01000011">
    <property type="protein sequence ID" value="SDP99849.1"/>
    <property type="molecule type" value="Genomic_DNA"/>
</dbReference>
<evidence type="ECO:0000256" key="1">
    <source>
        <dbReference type="ARBA" id="ARBA00004651"/>
    </source>
</evidence>
<accession>A0A1H0XAI1</accession>
<keyword evidence="5 8" id="KW-0812">Transmembrane</keyword>
<evidence type="ECO:0000256" key="8">
    <source>
        <dbReference type="SAM" id="Phobius"/>
    </source>
</evidence>
<reference evidence="10" key="1">
    <citation type="submission" date="2016-10" db="EMBL/GenBank/DDBJ databases">
        <authorList>
            <person name="Varghese N."/>
            <person name="Submissions S."/>
        </authorList>
    </citation>
    <scope>NUCLEOTIDE SEQUENCE [LARGE SCALE GENOMIC DNA]</scope>
    <source>
        <strain evidence="10">JCM 18416</strain>
    </source>
</reference>
<keyword evidence="4" id="KW-1003">Cell membrane</keyword>
<keyword evidence="7 8" id="KW-0472">Membrane</keyword>
<proteinExistence type="inferred from homology"/>
<keyword evidence="3" id="KW-0813">Transport</keyword>
<dbReference type="OrthoDB" id="9811721at2"/>
<feature type="transmembrane region" description="Helical" evidence="8">
    <location>
        <begin position="284"/>
        <end position="306"/>
    </location>
</feature>
<feature type="transmembrane region" description="Helical" evidence="8">
    <location>
        <begin position="72"/>
        <end position="93"/>
    </location>
</feature>
<dbReference type="GO" id="GO:0005886">
    <property type="term" value="C:plasma membrane"/>
    <property type="evidence" value="ECO:0007669"/>
    <property type="project" value="UniProtKB-SubCell"/>
</dbReference>
<evidence type="ECO:0000313" key="9">
    <source>
        <dbReference type="EMBL" id="SDP99849.1"/>
    </source>
</evidence>
<sequence length="678" mass="71013">MTSLSRPGQPAAVRGFGHAGLALLGLALLLAMLLWQGVLRHPWPTTEAWLAPLSSQPSLDGLLLWWTQLPRAFAGVLVGACLGVSGAIMQLITRNPLVSPDLLGITAGAQLGVILGMLLPGALGLPLIFVGGLLAALFTFLMAGGWNTSPLRLTLAGVAVAQTFAALIALFLSLNDQAAMVVSLWNTGSLQQLGWGAMHPALYLLPLIALALLVLMRPMNLAVLGDGQMRSLGLSPAWLKGLSIVLGSLLAALAIHLAGPLGFIGLITPNLLRFAFAVVRPSRLIPLCAIWGALLTLLADALVAAVEPWFQLPLGVLSAVLGSLAILLLLRYGRRAPVAAVTASMPGESRAMRLPLWSFVALALLICLALLVAGTAQGESGIWSFWQRVWAGEPLAMTLLDLRLPRLLVDMAAGALLATAGMLLQAVTRNPLAGPEILGVSQMAALVVLLALIFMPELAVAWRFPLAWLGAGLALVIVIGLNLRHGLEPLRVTLTGFAISGVVLAVVSLLMAQFTSNIAQALIWMVGSSYGRTWSDLQAMLPWLVIGLALCAATTRWMDLLQLGDGVAGSLGLSVPSRRVLLIVLASALIAAAVAVVGPVAFIGLLVPHGVRLLGFHRARQRLLAAPLLGATLLASADLLGRVLLAPLDIPLGIATAAIGAPLFLLLLSRFYFSDKRS</sequence>
<dbReference type="PANTHER" id="PTHR30472">
    <property type="entry name" value="FERRIC ENTEROBACTIN TRANSPORT SYSTEM PERMEASE PROTEIN"/>
    <property type="match status" value="1"/>
</dbReference>
<dbReference type="PANTHER" id="PTHR30472:SF37">
    <property type="entry name" value="FE(3+) DICITRATE TRANSPORT SYSTEM PERMEASE PROTEIN FECD-RELATED"/>
    <property type="match status" value="1"/>
</dbReference>
<evidence type="ECO:0000313" key="10">
    <source>
        <dbReference type="Proteomes" id="UP000199460"/>
    </source>
</evidence>
<dbReference type="Pfam" id="PF01032">
    <property type="entry name" value="FecCD"/>
    <property type="match status" value="2"/>
</dbReference>
<evidence type="ECO:0000256" key="3">
    <source>
        <dbReference type="ARBA" id="ARBA00022448"/>
    </source>
</evidence>
<organism evidence="9 10">
    <name type="scientific">Ectopseudomonas guguanensis</name>
    <dbReference type="NCBI Taxonomy" id="1198456"/>
    <lineage>
        <taxon>Bacteria</taxon>
        <taxon>Pseudomonadati</taxon>
        <taxon>Pseudomonadota</taxon>
        <taxon>Gammaproteobacteria</taxon>
        <taxon>Pseudomonadales</taxon>
        <taxon>Pseudomonadaceae</taxon>
        <taxon>Ectopseudomonas</taxon>
    </lineage>
</organism>
<keyword evidence="10" id="KW-1185">Reference proteome</keyword>